<evidence type="ECO:0000313" key="3">
    <source>
        <dbReference type="Proteomes" id="UP000233551"/>
    </source>
</evidence>
<proteinExistence type="predicted"/>
<protein>
    <submittedName>
        <fullName evidence="2">Uncharacterized protein</fullName>
    </submittedName>
</protein>
<organism evidence="2 3">
    <name type="scientific">Punica granatum</name>
    <name type="common">Pomegranate</name>
    <dbReference type="NCBI Taxonomy" id="22663"/>
    <lineage>
        <taxon>Eukaryota</taxon>
        <taxon>Viridiplantae</taxon>
        <taxon>Streptophyta</taxon>
        <taxon>Embryophyta</taxon>
        <taxon>Tracheophyta</taxon>
        <taxon>Spermatophyta</taxon>
        <taxon>Magnoliopsida</taxon>
        <taxon>eudicotyledons</taxon>
        <taxon>Gunneridae</taxon>
        <taxon>Pentapetalae</taxon>
        <taxon>rosids</taxon>
        <taxon>malvids</taxon>
        <taxon>Myrtales</taxon>
        <taxon>Lythraceae</taxon>
        <taxon>Punica</taxon>
    </lineage>
</organism>
<reference evidence="2 3" key="1">
    <citation type="submission" date="2017-11" db="EMBL/GenBank/DDBJ databases">
        <title>De-novo sequencing of pomegranate (Punica granatum L.) genome.</title>
        <authorList>
            <person name="Akparov Z."/>
            <person name="Amiraslanov A."/>
            <person name="Hajiyeva S."/>
            <person name="Abbasov M."/>
            <person name="Kaur K."/>
            <person name="Hamwieh A."/>
            <person name="Solovyev V."/>
            <person name="Salamov A."/>
            <person name="Braich B."/>
            <person name="Kosarev P."/>
            <person name="Mahmoud A."/>
            <person name="Hajiyev E."/>
            <person name="Babayeva S."/>
            <person name="Izzatullayeva V."/>
            <person name="Mammadov A."/>
            <person name="Mammadov A."/>
            <person name="Sharifova S."/>
            <person name="Ojaghi J."/>
            <person name="Eynullazada K."/>
            <person name="Bayramov B."/>
            <person name="Abdulazimova A."/>
            <person name="Shahmuradov I."/>
        </authorList>
    </citation>
    <scope>NUCLEOTIDE SEQUENCE [LARGE SCALE GENOMIC DNA]</scope>
    <source>
        <strain evidence="3">cv. AG2017</strain>
        <tissue evidence="2">Leaf</tissue>
    </source>
</reference>
<feature type="region of interest" description="Disordered" evidence="1">
    <location>
        <begin position="1"/>
        <end position="38"/>
    </location>
</feature>
<keyword evidence="3" id="KW-1185">Reference proteome</keyword>
<comment type="caution">
    <text evidence="2">The sequence shown here is derived from an EMBL/GenBank/DDBJ whole genome shotgun (WGS) entry which is preliminary data.</text>
</comment>
<name>A0A2I0HG89_PUNGR</name>
<dbReference type="EMBL" id="PGOL01030041">
    <property type="protein sequence ID" value="PKI26394.1"/>
    <property type="molecule type" value="Genomic_DNA"/>
</dbReference>
<dbReference type="AlphaFoldDB" id="A0A2I0HG89"/>
<gene>
    <name evidence="2" type="ORF">CRG98_048917</name>
</gene>
<feature type="non-terminal residue" evidence="2">
    <location>
        <position position="60"/>
    </location>
</feature>
<accession>A0A2I0HG89</accession>
<evidence type="ECO:0000313" key="2">
    <source>
        <dbReference type="EMBL" id="PKI26394.1"/>
    </source>
</evidence>
<evidence type="ECO:0000256" key="1">
    <source>
        <dbReference type="SAM" id="MobiDB-lite"/>
    </source>
</evidence>
<sequence length="60" mass="6460">MEQEMSAMGITRSGRVYQGPESTDKGKAPAVTSSTTSEAVPLLTKKVIDQEAEAFMKVIK</sequence>
<dbReference type="Proteomes" id="UP000233551">
    <property type="component" value="Unassembled WGS sequence"/>
</dbReference>